<dbReference type="GO" id="GO:0016787">
    <property type="term" value="F:hydrolase activity"/>
    <property type="evidence" value="ECO:0007669"/>
    <property type="project" value="UniProtKB-KW"/>
</dbReference>
<dbReference type="HAMAP" id="MF_01470">
    <property type="entry name" value="Cas1"/>
    <property type="match status" value="1"/>
</dbReference>
<dbReference type="PANTHER" id="PTHR34353">
    <property type="entry name" value="CRISPR-ASSOCIATED ENDONUCLEASE CAS1 1"/>
    <property type="match status" value="1"/>
</dbReference>
<evidence type="ECO:0000313" key="12">
    <source>
        <dbReference type="Proteomes" id="UP000199207"/>
    </source>
</evidence>
<evidence type="ECO:0000256" key="9">
    <source>
        <dbReference type="ARBA" id="ARBA00038592"/>
    </source>
</evidence>
<keyword evidence="12" id="KW-1185">Reference proteome</keyword>
<comment type="subunit">
    <text evidence="9 10">Homodimer, forms a heterotetramer with a Cas2 homodimer.</text>
</comment>
<evidence type="ECO:0000256" key="1">
    <source>
        <dbReference type="ARBA" id="ARBA00022722"/>
    </source>
</evidence>
<keyword evidence="3 10" id="KW-0255">Endonuclease</keyword>
<dbReference type="InterPro" id="IPR019856">
    <property type="entry name" value="CRISPR-assoc_Cas1_DVULG"/>
</dbReference>
<evidence type="ECO:0000256" key="3">
    <source>
        <dbReference type="ARBA" id="ARBA00022759"/>
    </source>
</evidence>
<evidence type="ECO:0000256" key="10">
    <source>
        <dbReference type="HAMAP-Rule" id="MF_01470"/>
    </source>
</evidence>
<proteinExistence type="inferred from homology"/>
<name>A0A1I1U1E0_9ACTN</name>
<dbReference type="InterPro" id="IPR042211">
    <property type="entry name" value="CRISPR-assoc_Cas1_N"/>
</dbReference>
<dbReference type="AlphaFoldDB" id="A0A1I1U1E0"/>
<dbReference type="InterPro" id="IPR042206">
    <property type="entry name" value="CRISPR-assoc_Cas1_C"/>
</dbReference>
<dbReference type="GO" id="GO:0043571">
    <property type="term" value="P:maintenance of CRISPR repeat elements"/>
    <property type="evidence" value="ECO:0007669"/>
    <property type="project" value="UniProtKB-UniRule"/>
</dbReference>
<dbReference type="InterPro" id="IPR002729">
    <property type="entry name" value="CRISPR-assoc_Cas1"/>
</dbReference>
<keyword evidence="2 10" id="KW-0479">Metal-binding</keyword>
<dbReference type="GO" id="GO:0046872">
    <property type="term" value="F:metal ion binding"/>
    <property type="evidence" value="ECO:0007669"/>
    <property type="project" value="UniProtKB-UniRule"/>
</dbReference>
<keyword evidence="4 10" id="KW-0378">Hydrolase</keyword>
<dbReference type="NCBIfam" id="TIGR00287">
    <property type="entry name" value="cas1"/>
    <property type="match status" value="1"/>
</dbReference>
<dbReference type="GO" id="GO:0003677">
    <property type="term" value="F:DNA binding"/>
    <property type="evidence" value="ECO:0007669"/>
    <property type="project" value="UniProtKB-KW"/>
</dbReference>
<evidence type="ECO:0000256" key="8">
    <source>
        <dbReference type="ARBA" id="ARBA00023211"/>
    </source>
</evidence>
<comment type="function">
    <text evidence="10">CRISPR (clustered regularly interspaced short palindromic repeat), is an adaptive immune system that provides protection against mobile genetic elements (viruses, transposable elements and conjugative plasmids). CRISPR clusters contain spacers, sequences complementary to antecedent mobile elements, and target invading nucleic acids. CRISPR clusters are transcribed and processed into CRISPR RNA (crRNA). Acts as a dsDNA endonuclease. Involved in the integration of spacer DNA into the CRISPR cassette.</text>
</comment>
<dbReference type="Proteomes" id="UP000199207">
    <property type="component" value="Unassembled WGS sequence"/>
</dbReference>
<organism evidence="11 12">
    <name type="scientific">Streptomyces aidingensis</name>
    <dbReference type="NCBI Taxonomy" id="910347"/>
    <lineage>
        <taxon>Bacteria</taxon>
        <taxon>Bacillati</taxon>
        <taxon>Actinomycetota</taxon>
        <taxon>Actinomycetes</taxon>
        <taxon>Kitasatosporales</taxon>
        <taxon>Streptomycetaceae</taxon>
        <taxon>Streptomyces</taxon>
    </lineage>
</organism>
<gene>
    <name evidence="10" type="primary">cas1</name>
    <name evidence="11" type="ORF">SAMN05421773_12242</name>
</gene>
<evidence type="ECO:0000256" key="4">
    <source>
        <dbReference type="ARBA" id="ARBA00022801"/>
    </source>
</evidence>
<dbReference type="OrthoDB" id="1550386at2"/>
<dbReference type="EMBL" id="FOLM01000022">
    <property type="protein sequence ID" value="SFD64691.1"/>
    <property type="molecule type" value="Genomic_DNA"/>
</dbReference>
<dbReference type="NCBIfam" id="TIGR03640">
    <property type="entry name" value="cas1_DVULG"/>
    <property type="match status" value="1"/>
</dbReference>
<dbReference type="GO" id="GO:0051607">
    <property type="term" value="P:defense response to virus"/>
    <property type="evidence" value="ECO:0007669"/>
    <property type="project" value="UniProtKB-UniRule"/>
</dbReference>
<evidence type="ECO:0000256" key="2">
    <source>
        <dbReference type="ARBA" id="ARBA00022723"/>
    </source>
</evidence>
<dbReference type="Gene3D" id="3.100.10.20">
    <property type="entry name" value="CRISPR-associated endonuclease Cas1, N-terminal domain"/>
    <property type="match status" value="1"/>
</dbReference>
<dbReference type="InterPro" id="IPR050646">
    <property type="entry name" value="Cas1"/>
</dbReference>
<keyword evidence="5 10" id="KW-0460">Magnesium</keyword>
<dbReference type="Pfam" id="PF01867">
    <property type="entry name" value="Cas_Cas1"/>
    <property type="match status" value="1"/>
</dbReference>
<keyword evidence="7 10" id="KW-0238">DNA-binding</keyword>
<dbReference type="STRING" id="910347.SAMN05421773_12242"/>
<dbReference type="Gene3D" id="1.20.120.920">
    <property type="entry name" value="CRISPR-associated endonuclease Cas1, C-terminal domain"/>
    <property type="match status" value="1"/>
</dbReference>
<feature type="binding site" evidence="10">
    <location>
        <position position="250"/>
    </location>
    <ligand>
        <name>Mn(2+)</name>
        <dbReference type="ChEBI" id="CHEBI:29035"/>
    </ligand>
</feature>
<keyword evidence="1 10" id="KW-0540">Nuclease</keyword>
<feature type="binding site" evidence="10">
    <location>
        <position position="167"/>
    </location>
    <ligand>
        <name>Mn(2+)</name>
        <dbReference type="ChEBI" id="CHEBI:29035"/>
    </ligand>
</feature>
<accession>A0A1I1U1E0</accession>
<dbReference type="GO" id="GO:0004520">
    <property type="term" value="F:DNA endonuclease activity"/>
    <property type="evidence" value="ECO:0007669"/>
    <property type="project" value="InterPro"/>
</dbReference>
<feature type="binding site" evidence="10">
    <location>
        <position position="235"/>
    </location>
    <ligand>
        <name>Mn(2+)</name>
        <dbReference type="ChEBI" id="CHEBI:29035"/>
    </ligand>
</feature>
<dbReference type="RefSeq" id="WP_093841360.1">
    <property type="nucleotide sequence ID" value="NZ_FOLM01000022.1"/>
</dbReference>
<keyword evidence="6 10" id="KW-0051">Antiviral defense</keyword>
<evidence type="ECO:0000256" key="6">
    <source>
        <dbReference type="ARBA" id="ARBA00023118"/>
    </source>
</evidence>
<evidence type="ECO:0000313" key="11">
    <source>
        <dbReference type="EMBL" id="SFD64691.1"/>
    </source>
</evidence>
<reference evidence="11 12" key="1">
    <citation type="submission" date="2016-10" db="EMBL/GenBank/DDBJ databases">
        <authorList>
            <person name="de Groot N.N."/>
        </authorList>
    </citation>
    <scope>NUCLEOTIDE SEQUENCE [LARGE SCALE GENOMIC DNA]</scope>
    <source>
        <strain evidence="11 12">CGMCC 4.5739</strain>
    </source>
</reference>
<dbReference type="EC" id="3.1.-.-" evidence="10"/>
<comment type="similarity">
    <text evidence="10">Belongs to the CRISPR-associated endonuclease Cas1 family.</text>
</comment>
<evidence type="ECO:0000256" key="7">
    <source>
        <dbReference type="ARBA" id="ARBA00023125"/>
    </source>
</evidence>
<evidence type="ECO:0000256" key="5">
    <source>
        <dbReference type="ARBA" id="ARBA00022842"/>
    </source>
</evidence>
<comment type="cofactor">
    <cofactor evidence="10">
        <name>Mg(2+)</name>
        <dbReference type="ChEBI" id="CHEBI:18420"/>
    </cofactor>
    <cofactor evidence="10">
        <name>Mn(2+)</name>
        <dbReference type="ChEBI" id="CHEBI:29035"/>
    </cofactor>
</comment>
<dbReference type="PANTHER" id="PTHR34353:SF2">
    <property type="entry name" value="CRISPR-ASSOCIATED ENDONUCLEASE CAS1 1"/>
    <property type="match status" value="1"/>
</dbReference>
<keyword evidence="8 10" id="KW-0464">Manganese</keyword>
<sequence>MTTELLNTLYVQTQGADLRLEEDCVRVRVPEDTGRRTLPLRRLDAIVVYGHVNLSTELITRCAQDARPITWMSRSGRYLGRLDGAVRGNVLLRHAQHQIHDDKDGCLEIARSIVAGKIRNSRWIILRTARDAPRSAQEAMRAAALKLAESLPSTASAPHLDALRGIEGDAARLHFAAFRNALRPAEGIPPFERRARRPPTDPVNALLSFLYGLVRGLVHGATEQVGLDPYVGYLHGIRPGKPALILDLMEEFRPILADRLALTLLNRRQLRVEHFEELPGGAVRLTDDGRSDVLRAWQDWRQQHWQHSIAGRDVPAGLLPVMQARLLARHVRGDLPGYLPWTAA</sequence>
<protein>
    <recommendedName>
        <fullName evidence="10">CRISPR-associated endonuclease Cas1</fullName>
        <ecNumber evidence="10">3.1.-.-</ecNumber>
    </recommendedName>
</protein>